<accession>A0A1M4TLX0</accession>
<keyword evidence="3" id="KW-1185">Reference proteome</keyword>
<feature type="transmembrane region" description="Helical" evidence="1">
    <location>
        <begin position="113"/>
        <end position="140"/>
    </location>
</feature>
<name>A0A1M4TLX0_STRHI</name>
<keyword evidence="1" id="KW-1133">Transmembrane helix</keyword>
<keyword evidence="1" id="KW-0812">Transmembrane</keyword>
<keyword evidence="1" id="KW-0472">Membrane</keyword>
<evidence type="ECO:0000313" key="2">
    <source>
        <dbReference type="EMBL" id="SHE45489.1"/>
    </source>
</evidence>
<gene>
    <name evidence="2" type="ORF">SAMN05444320_101134</name>
</gene>
<reference evidence="2 3" key="1">
    <citation type="submission" date="2016-11" db="EMBL/GenBank/DDBJ databases">
        <authorList>
            <person name="Jaros S."/>
            <person name="Januszkiewicz K."/>
            <person name="Wedrychowicz H."/>
        </authorList>
    </citation>
    <scope>NUCLEOTIDE SEQUENCE [LARGE SCALE GENOMIC DNA]</scope>
    <source>
        <strain evidence="2 3">DSM 44523</strain>
    </source>
</reference>
<sequence>MDACAPEGRGPGDVAPPAIRARLAFLVGSDRVSRALAATGTAFVVLGHTLLVGLHLLPDLGGVDPVRDLLSDYALGPTGWVFTLAMCAGALGSAALVVALSSLAVLHGRGTTAVMAVWCVGLVGVALIPPGPLVVGPPAIGSLVVGPLVVGPVPGPADTAVAAHFWLAATTCVSLPAAGAVVGWRHRRHDHWRRFALPTLGLCLADALCLLPIAVTVTAHRLLGGSWPLASAFGLLERLAVALDTVVLVVLGLWAWHCARPVRDSRRHELPGQP</sequence>
<feature type="transmembrane region" description="Helical" evidence="1">
    <location>
        <begin position="239"/>
        <end position="259"/>
    </location>
</feature>
<dbReference type="InterPro" id="IPR009339">
    <property type="entry name" value="DUF998"/>
</dbReference>
<dbReference type="AlphaFoldDB" id="A0A1M4TLX0"/>
<evidence type="ECO:0000313" key="3">
    <source>
        <dbReference type="Proteomes" id="UP000184501"/>
    </source>
</evidence>
<dbReference type="Pfam" id="PF06197">
    <property type="entry name" value="DUF998"/>
    <property type="match status" value="1"/>
</dbReference>
<proteinExistence type="predicted"/>
<organism evidence="2 3">
    <name type="scientific">Streptoalloteichus hindustanus</name>
    <dbReference type="NCBI Taxonomy" id="2017"/>
    <lineage>
        <taxon>Bacteria</taxon>
        <taxon>Bacillati</taxon>
        <taxon>Actinomycetota</taxon>
        <taxon>Actinomycetes</taxon>
        <taxon>Pseudonocardiales</taxon>
        <taxon>Pseudonocardiaceae</taxon>
        <taxon>Streptoalloteichus</taxon>
    </lineage>
</organism>
<dbReference type="EMBL" id="FQVN01000001">
    <property type="protein sequence ID" value="SHE45489.1"/>
    <property type="molecule type" value="Genomic_DNA"/>
</dbReference>
<protein>
    <submittedName>
        <fullName evidence="2">Uncharacterized protein</fullName>
    </submittedName>
</protein>
<feature type="transmembrane region" description="Helical" evidence="1">
    <location>
        <begin position="35"/>
        <end position="58"/>
    </location>
</feature>
<dbReference type="Proteomes" id="UP000184501">
    <property type="component" value="Unassembled WGS sequence"/>
</dbReference>
<feature type="transmembrane region" description="Helical" evidence="1">
    <location>
        <begin position="160"/>
        <end position="183"/>
    </location>
</feature>
<feature type="transmembrane region" description="Helical" evidence="1">
    <location>
        <begin position="78"/>
        <end position="106"/>
    </location>
</feature>
<evidence type="ECO:0000256" key="1">
    <source>
        <dbReference type="SAM" id="Phobius"/>
    </source>
</evidence>
<feature type="transmembrane region" description="Helical" evidence="1">
    <location>
        <begin position="195"/>
        <end position="219"/>
    </location>
</feature>